<feature type="domain" description="Ppx/GppA phosphatase N-terminal" evidence="6">
    <location>
        <begin position="63"/>
        <end position="339"/>
    </location>
</feature>
<evidence type="ECO:0000256" key="1">
    <source>
        <dbReference type="ARBA" id="ARBA00007125"/>
    </source>
</evidence>
<dbReference type="PANTHER" id="PTHR30005">
    <property type="entry name" value="EXOPOLYPHOSPHATASE"/>
    <property type="match status" value="1"/>
</dbReference>
<protein>
    <recommendedName>
        <fullName evidence="3">Exopolyphosphatase</fullName>
        <ecNumber evidence="2">3.6.1.11</ecNumber>
    </recommendedName>
</protein>
<dbReference type="AlphaFoldDB" id="A0A6S7CQP5"/>
<name>A0A6S7CQP5_9BURK</name>
<feature type="domain" description="Ppx/GppA phosphatase C-terminal" evidence="7">
    <location>
        <begin position="347"/>
        <end position="514"/>
    </location>
</feature>
<dbReference type="PANTHER" id="PTHR30005:SF0">
    <property type="entry name" value="RETROGRADE REGULATION PROTEIN 2"/>
    <property type="match status" value="1"/>
</dbReference>
<accession>A0A6S7CQP5</accession>
<comment type="similarity">
    <text evidence="1">Belongs to the GppA/Ppx family.</text>
</comment>
<organism evidence="8 9">
    <name type="scientific">Achromobacter anxifer</name>
    <dbReference type="NCBI Taxonomy" id="1287737"/>
    <lineage>
        <taxon>Bacteria</taxon>
        <taxon>Pseudomonadati</taxon>
        <taxon>Pseudomonadota</taxon>
        <taxon>Betaproteobacteria</taxon>
        <taxon>Burkholderiales</taxon>
        <taxon>Alcaligenaceae</taxon>
        <taxon>Achromobacter</taxon>
    </lineage>
</organism>
<dbReference type="InterPro" id="IPR022371">
    <property type="entry name" value="Exopolyphosphatase"/>
</dbReference>
<dbReference type="CDD" id="cd24053">
    <property type="entry name" value="ASKHA_NBD_EcPPX-GppA-like"/>
    <property type="match status" value="1"/>
</dbReference>
<dbReference type="EMBL" id="CADILG010000006">
    <property type="protein sequence ID" value="CAB3842366.1"/>
    <property type="molecule type" value="Genomic_DNA"/>
</dbReference>
<dbReference type="FunFam" id="3.30.420.40:FF:000023">
    <property type="entry name" value="Guanosine-5'-triphosphate,3'-diphosphate pyrophosphatase"/>
    <property type="match status" value="1"/>
</dbReference>
<dbReference type="PIRSF" id="PIRSF001267">
    <property type="entry name" value="Pyrophosphatase_GppA_Ppx"/>
    <property type="match status" value="1"/>
</dbReference>
<evidence type="ECO:0000259" key="7">
    <source>
        <dbReference type="Pfam" id="PF21447"/>
    </source>
</evidence>
<dbReference type="GO" id="GO:0004309">
    <property type="term" value="F:exopolyphosphatase activity"/>
    <property type="evidence" value="ECO:0007669"/>
    <property type="project" value="UniProtKB-EC"/>
</dbReference>
<dbReference type="EC" id="3.6.1.11" evidence="2"/>
<dbReference type="Gene3D" id="1.10.3210.10">
    <property type="entry name" value="Hypothetical protein af1432"/>
    <property type="match status" value="1"/>
</dbReference>
<dbReference type="Pfam" id="PF21447">
    <property type="entry name" value="Ppx-GppA_III"/>
    <property type="match status" value="1"/>
</dbReference>
<dbReference type="Pfam" id="PF02541">
    <property type="entry name" value="Ppx-GppA"/>
    <property type="match status" value="1"/>
</dbReference>
<dbReference type="SUPFAM" id="SSF109604">
    <property type="entry name" value="HD-domain/PDEase-like"/>
    <property type="match status" value="1"/>
</dbReference>
<dbReference type="InterPro" id="IPR048950">
    <property type="entry name" value="Ppx_GppA_C"/>
</dbReference>
<gene>
    <name evidence="8" type="primary">ppx</name>
    <name evidence="8" type="ORF">LMG26858_01266</name>
</gene>
<dbReference type="FunFam" id="3.30.420.150:FF:000001">
    <property type="entry name" value="Guanosine-5'-triphosphate,3'-diphosphate pyrophosphatase"/>
    <property type="match status" value="1"/>
</dbReference>
<dbReference type="InterPro" id="IPR050273">
    <property type="entry name" value="GppA/Ppx_hydrolase"/>
</dbReference>
<dbReference type="GO" id="GO:0006793">
    <property type="term" value="P:phosphorus metabolic process"/>
    <property type="evidence" value="ECO:0007669"/>
    <property type="project" value="InterPro"/>
</dbReference>
<evidence type="ECO:0000256" key="5">
    <source>
        <dbReference type="ARBA" id="ARBA00047607"/>
    </source>
</evidence>
<dbReference type="InterPro" id="IPR043129">
    <property type="entry name" value="ATPase_NBD"/>
</dbReference>
<sequence length="530" mass="59459">MRCKPLFHKKKYARRGAVTWGLYNRATSKTIFTSRMDQLLAAVDLGSNSFRLSIGRIVQQDGTPQIYQIDRLKETVRLAAGLDSEKRLGDEAIDRAIAVLERFGDRLRSFHPNRVRAVATNTFRVARNTRDFLPRAEAALGFPIEVIAGREEARLIFSGVVHTLPPSPNKRLVIDIGGGSTEVIIGKSHEPGLMSSLYMGCVSYSRQFFSDGVVDAHQMKQAELAARREIEVIAKQYRKMGWKEAYGSSGTAKALFAILTECRFSDRGITRAGLAKLKDRIVRSGRVIPSELPGIKVERADVLPGGLAIMSALFDELGIDVMHTGDGALRLGVLYDLLGRDDEHDKRDESVRQFMKRYHVDVNQARRVHHAALTLFDAMFPDGPERAELRPALGWAADLHEVGLSIAHNAYHKHTAYVLENADMPGFSRADQQLLALLALGHQGKLTKLEPLVRTRAQWKAILSLRLAVLLFRRRNEIEPLPLTASVRDNSIVVRVNRDWLAQHPLSDFTLRAEEAEWNKVGFSFELLEF</sequence>
<evidence type="ECO:0000313" key="9">
    <source>
        <dbReference type="Proteomes" id="UP000494117"/>
    </source>
</evidence>
<dbReference type="Proteomes" id="UP000494117">
    <property type="component" value="Unassembled WGS sequence"/>
</dbReference>
<evidence type="ECO:0000256" key="3">
    <source>
        <dbReference type="ARBA" id="ARBA00020416"/>
    </source>
</evidence>
<proteinExistence type="inferred from homology"/>
<keyword evidence="9" id="KW-1185">Reference proteome</keyword>
<dbReference type="Gene3D" id="3.30.420.150">
    <property type="entry name" value="Exopolyphosphatase. Domain 2"/>
    <property type="match status" value="1"/>
</dbReference>
<keyword evidence="4 8" id="KW-0378">Hydrolase</keyword>
<dbReference type="SUPFAM" id="SSF53067">
    <property type="entry name" value="Actin-like ATPase domain"/>
    <property type="match status" value="2"/>
</dbReference>
<evidence type="ECO:0000259" key="6">
    <source>
        <dbReference type="Pfam" id="PF02541"/>
    </source>
</evidence>
<evidence type="ECO:0000256" key="4">
    <source>
        <dbReference type="ARBA" id="ARBA00022801"/>
    </source>
</evidence>
<dbReference type="InterPro" id="IPR003695">
    <property type="entry name" value="Ppx_GppA_N"/>
</dbReference>
<evidence type="ECO:0000313" key="8">
    <source>
        <dbReference type="EMBL" id="CAB3842366.1"/>
    </source>
</evidence>
<dbReference type="InterPro" id="IPR030673">
    <property type="entry name" value="PyroPPase_GppA_Ppx"/>
</dbReference>
<evidence type="ECO:0000256" key="2">
    <source>
        <dbReference type="ARBA" id="ARBA00012451"/>
    </source>
</evidence>
<dbReference type="NCBIfam" id="TIGR03706">
    <property type="entry name" value="exo_poly_only"/>
    <property type="match status" value="1"/>
</dbReference>
<reference evidence="8 9" key="1">
    <citation type="submission" date="2020-04" db="EMBL/GenBank/DDBJ databases">
        <authorList>
            <person name="De Canck E."/>
        </authorList>
    </citation>
    <scope>NUCLEOTIDE SEQUENCE [LARGE SCALE GENOMIC DNA]</scope>
    <source>
        <strain evidence="8 9">LMG 26858</strain>
    </source>
</reference>
<comment type="catalytic activity">
    <reaction evidence="5">
        <text>[phosphate](n) + H2O = [phosphate](n-1) + phosphate + H(+)</text>
        <dbReference type="Rhea" id="RHEA:21528"/>
        <dbReference type="Rhea" id="RHEA-COMP:9859"/>
        <dbReference type="Rhea" id="RHEA-COMP:14279"/>
        <dbReference type="ChEBI" id="CHEBI:15377"/>
        <dbReference type="ChEBI" id="CHEBI:15378"/>
        <dbReference type="ChEBI" id="CHEBI:16838"/>
        <dbReference type="ChEBI" id="CHEBI:43474"/>
        <dbReference type="EC" id="3.6.1.11"/>
    </reaction>
</comment>
<dbReference type="Gene3D" id="3.30.420.40">
    <property type="match status" value="1"/>
</dbReference>